<dbReference type="EMBL" id="JARBJD010000818">
    <property type="protein sequence ID" value="KAK2939874.1"/>
    <property type="molecule type" value="Genomic_DNA"/>
</dbReference>
<evidence type="ECO:0000313" key="2">
    <source>
        <dbReference type="EMBL" id="KAK2939874.1"/>
    </source>
</evidence>
<name>A0ABQ9WK82_9EUKA</name>
<proteinExistence type="predicted"/>
<keyword evidence="3" id="KW-1185">Reference proteome</keyword>
<comment type="caution">
    <text evidence="2">The sequence shown here is derived from an EMBL/GenBank/DDBJ whole genome shotgun (WGS) entry which is preliminary data.</text>
</comment>
<feature type="compositionally biased region" description="Polar residues" evidence="1">
    <location>
        <begin position="19"/>
        <end position="37"/>
    </location>
</feature>
<sequence>MGEDKDSQGGQNAHRLQKHTTCPAPTSSKRICSSWTRQSDSSVTRLRMFSTAPSPIAKSAQVIRMRSTAEDIYKDDVQPC</sequence>
<reference evidence="2 3" key="1">
    <citation type="journal article" date="2022" name="bioRxiv">
        <title>Genomics of Preaxostyla Flagellates Illuminates Evolutionary Transitions and the Path Towards Mitochondrial Loss.</title>
        <authorList>
            <person name="Novak L.V.F."/>
            <person name="Treitli S.C."/>
            <person name="Pyrih J."/>
            <person name="Halakuc P."/>
            <person name="Pipaliya S.V."/>
            <person name="Vacek V."/>
            <person name="Brzon O."/>
            <person name="Soukal P."/>
            <person name="Eme L."/>
            <person name="Dacks J.B."/>
            <person name="Karnkowska A."/>
            <person name="Elias M."/>
            <person name="Hampl V."/>
        </authorList>
    </citation>
    <scope>NUCLEOTIDE SEQUENCE [LARGE SCALE GENOMIC DNA]</scope>
    <source>
        <strain evidence="2">NAU3</strain>
        <tissue evidence="2">Gut</tissue>
    </source>
</reference>
<evidence type="ECO:0000313" key="3">
    <source>
        <dbReference type="Proteomes" id="UP001281761"/>
    </source>
</evidence>
<protein>
    <submittedName>
        <fullName evidence="2">Uncharacterized protein</fullName>
    </submittedName>
</protein>
<gene>
    <name evidence="2" type="ORF">BLNAU_25213</name>
</gene>
<dbReference type="Proteomes" id="UP001281761">
    <property type="component" value="Unassembled WGS sequence"/>
</dbReference>
<accession>A0ABQ9WK82</accession>
<feature type="region of interest" description="Disordered" evidence="1">
    <location>
        <begin position="1"/>
        <end position="37"/>
    </location>
</feature>
<evidence type="ECO:0000256" key="1">
    <source>
        <dbReference type="SAM" id="MobiDB-lite"/>
    </source>
</evidence>
<organism evidence="2 3">
    <name type="scientific">Blattamonas nauphoetae</name>
    <dbReference type="NCBI Taxonomy" id="2049346"/>
    <lineage>
        <taxon>Eukaryota</taxon>
        <taxon>Metamonada</taxon>
        <taxon>Preaxostyla</taxon>
        <taxon>Oxymonadida</taxon>
        <taxon>Blattamonas</taxon>
    </lineage>
</organism>